<dbReference type="EnsemblPlants" id="AVESA.00010b.r2.4DG0777380.1">
    <property type="protein sequence ID" value="AVESA.00010b.r2.4DG0777380.1.CDS.1"/>
    <property type="gene ID" value="AVESA.00010b.r2.4DG0777380"/>
</dbReference>
<reference evidence="1" key="1">
    <citation type="submission" date="2021-05" db="EMBL/GenBank/DDBJ databases">
        <authorList>
            <person name="Scholz U."/>
            <person name="Mascher M."/>
            <person name="Fiebig A."/>
        </authorList>
    </citation>
    <scope>NUCLEOTIDE SEQUENCE [LARGE SCALE GENOMIC DNA]</scope>
</reference>
<sequence length="336" mass="38103">MNNPDPCFHPTQWIVIDEVSHSLDVKRGARLLMNKTTGRFLRKDLPMLRRYYVITTGPDGFFVLADREPPHAVCVLNPFTGYLLRFMAPMVDFAVDSAAFPACEAPLLLILFCDSCRKLYITNTDRGCFFLLEEDKVAYPVFRLSLMVMMYNGDVTTKIFHLLALFGFHPSGLMSVYPSEMGHASRCFIVESAGNILVIMKLQHSMEIFRWNTDKGGVFEPIKSIGNQAIFLGHRKCLSVNADLFPSIDANCIYYLKSLDPYDIYMYDLKDGKEERVSGAITAINCDFLSDAEPPFTIIQLLSSFTTNAWDSERKGRPFAEDYGLSSLFEELEFGD</sequence>
<accession>A0ACD5XI78</accession>
<dbReference type="Proteomes" id="UP001732700">
    <property type="component" value="Chromosome 4D"/>
</dbReference>
<evidence type="ECO:0000313" key="1">
    <source>
        <dbReference type="EnsemblPlants" id="AVESA.00010b.r2.4DG0777380.1.CDS.1"/>
    </source>
</evidence>
<keyword evidence="2" id="KW-1185">Reference proteome</keyword>
<organism evidence="1 2">
    <name type="scientific">Avena sativa</name>
    <name type="common">Oat</name>
    <dbReference type="NCBI Taxonomy" id="4498"/>
    <lineage>
        <taxon>Eukaryota</taxon>
        <taxon>Viridiplantae</taxon>
        <taxon>Streptophyta</taxon>
        <taxon>Embryophyta</taxon>
        <taxon>Tracheophyta</taxon>
        <taxon>Spermatophyta</taxon>
        <taxon>Magnoliopsida</taxon>
        <taxon>Liliopsida</taxon>
        <taxon>Poales</taxon>
        <taxon>Poaceae</taxon>
        <taxon>BOP clade</taxon>
        <taxon>Pooideae</taxon>
        <taxon>Poodae</taxon>
        <taxon>Poeae</taxon>
        <taxon>Poeae Chloroplast Group 1 (Aveneae type)</taxon>
        <taxon>Aveninae</taxon>
        <taxon>Avena</taxon>
    </lineage>
</organism>
<evidence type="ECO:0000313" key="2">
    <source>
        <dbReference type="Proteomes" id="UP001732700"/>
    </source>
</evidence>
<reference evidence="1" key="2">
    <citation type="submission" date="2025-09" db="UniProtKB">
        <authorList>
            <consortium name="EnsemblPlants"/>
        </authorList>
    </citation>
    <scope>IDENTIFICATION</scope>
</reference>
<proteinExistence type="predicted"/>
<name>A0ACD5XI78_AVESA</name>
<protein>
    <submittedName>
        <fullName evidence="1">Uncharacterized protein</fullName>
    </submittedName>
</protein>